<evidence type="ECO:0000313" key="11">
    <source>
        <dbReference type="Proteomes" id="UP000334019"/>
    </source>
</evidence>
<organism evidence="10 11">
    <name type="scientific">Actinomarinicola tropica</name>
    <dbReference type="NCBI Taxonomy" id="2789776"/>
    <lineage>
        <taxon>Bacteria</taxon>
        <taxon>Bacillati</taxon>
        <taxon>Actinomycetota</taxon>
        <taxon>Acidimicrobiia</taxon>
        <taxon>Acidimicrobiales</taxon>
        <taxon>Iamiaceae</taxon>
        <taxon>Actinomarinicola</taxon>
    </lineage>
</organism>
<evidence type="ECO:0000256" key="8">
    <source>
        <dbReference type="SAM" id="MobiDB-lite"/>
    </source>
</evidence>
<dbReference type="GO" id="GO:0009252">
    <property type="term" value="P:peptidoglycan biosynthetic process"/>
    <property type="evidence" value="ECO:0007669"/>
    <property type="project" value="UniProtKB-KW"/>
</dbReference>
<dbReference type="Proteomes" id="UP000334019">
    <property type="component" value="Chromosome"/>
</dbReference>
<evidence type="ECO:0000256" key="7">
    <source>
        <dbReference type="ARBA" id="ARBA00023136"/>
    </source>
</evidence>
<dbReference type="GO" id="GO:0034204">
    <property type="term" value="P:lipid translocation"/>
    <property type="evidence" value="ECO:0007669"/>
    <property type="project" value="TreeGrafter"/>
</dbReference>
<feature type="transmembrane region" description="Helical" evidence="9">
    <location>
        <begin position="141"/>
        <end position="165"/>
    </location>
</feature>
<evidence type="ECO:0000256" key="4">
    <source>
        <dbReference type="ARBA" id="ARBA00022960"/>
    </source>
</evidence>
<evidence type="ECO:0000313" key="10">
    <source>
        <dbReference type="EMBL" id="QGG96033.1"/>
    </source>
</evidence>
<dbReference type="GO" id="GO:0008360">
    <property type="term" value="P:regulation of cell shape"/>
    <property type="evidence" value="ECO:0007669"/>
    <property type="project" value="UniProtKB-KW"/>
</dbReference>
<protein>
    <submittedName>
        <fullName evidence="10">Murein biosynthesis integral membrane protein MurJ</fullName>
    </submittedName>
</protein>
<dbReference type="GO" id="GO:0005886">
    <property type="term" value="C:plasma membrane"/>
    <property type="evidence" value="ECO:0007669"/>
    <property type="project" value="UniProtKB-SubCell"/>
</dbReference>
<proteinExistence type="predicted"/>
<feature type="region of interest" description="Disordered" evidence="8">
    <location>
        <begin position="1"/>
        <end position="44"/>
    </location>
</feature>
<feature type="transmembrane region" description="Helical" evidence="9">
    <location>
        <begin position="385"/>
        <end position="404"/>
    </location>
</feature>
<dbReference type="GO" id="GO:0015648">
    <property type="term" value="F:lipid-linked peptidoglycan transporter activity"/>
    <property type="evidence" value="ECO:0007669"/>
    <property type="project" value="TreeGrafter"/>
</dbReference>
<evidence type="ECO:0000256" key="9">
    <source>
        <dbReference type="SAM" id="Phobius"/>
    </source>
</evidence>
<evidence type="ECO:0000256" key="6">
    <source>
        <dbReference type="ARBA" id="ARBA00022989"/>
    </source>
</evidence>
<dbReference type="Pfam" id="PF03023">
    <property type="entry name" value="MurJ"/>
    <property type="match status" value="1"/>
</dbReference>
<sequence length="587" mass="61721">MPRRAMPPSRSRAATGCRSAGSTTWPPRCAEPEHRPGAHRRRSGSCLTAQMAKGPAATGRGALVRSSAMVAVGTALSRLTGLLRIAALLWALDQTRLTDVFNLANTMPNLVYELLLGGILSATLVPLFTERLDDDDGGTSAIVSTVAVALVVVTVLGVVVAPWVMGVYADGIQDPRPGEVEAYREVGTTLLRFLMPQVLFYGLVTVVTALLHARRRFAAPAYAPVLNNVLVSALLFALPTIVGRSVRGEGAVVDAQGDTTLLVVLGLGATAGVAAMALAMVPSVVRAGVSLRFSRNWRHPAVRQMVRLSGWTLGYVAANQVALYVVYFLANARDAGDLTAYTVAFTFFQLPHGLFAVSLMTTFMPELTVAAQSGDHRAFRERFTLGLRLMALVILPASAGYVALAQPIVGLLPIRGASIETTSSVLAAFAVGLFGFSVYLYALRGFYARKDTRTPFFLNVAENGANIALALPLVVVWGVAGLSAAYSAAYLLAAVLAVRSLGRRVGGLGLRAAAGSLLRMAIAAVGCGAAAWLASRAVADVGPVLVEAVVGVVAGAAAYGVLLFVLRVEEVDTVVRMVRGRLRRAQS</sequence>
<feature type="compositionally biased region" description="Low complexity" evidence="8">
    <location>
        <begin position="1"/>
        <end position="14"/>
    </location>
</feature>
<keyword evidence="6 9" id="KW-1133">Transmembrane helix</keyword>
<feature type="transmembrane region" description="Helical" evidence="9">
    <location>
        <begin position="262"/>
        <end position="285"/>
    </location>
</feature>
<comment type="subcellular location">
    <subcellularLocation>
        <location evidence="1">Cell membrane</location>
        <topology evidence="1">Multi-pass membrane protein</topology>
    </subcellularLocation>
</comment>
<feature type="transmembrane region" description="Helical" evidence="9">
    <location>
        <begin position="484"/>
        <end position="502"/>
    </location>
</feature>
<dbReference type="InterPro" id="IPR004268">
    <property type="entry name" value="MurJ"/>
</dbReference>
<feature type="transmembrane region" description="Helical" evidence="9">
    <location>
        <begin position="225"/>
        <end position="242"/>
    </location>
</feature>
<dbReference type="KEGG" id="atq:GH723_13510"/>
<dbReference type="PRINTS" id="PR01806">
    <property type="entry name" value="VIRFACTRMVIN"/>
</dbReference>
<dbReference type="EMBL" id="CP045851">
    <property type="protein sequence ID" value="QGG96033.1"/>
    <property type="molecule type" value="Genomic_DNA"/>
</dbReference>
<accession>A0A5Q2RJP6</accession>
<keyword evidence="5" id="KW-0573">Peptidoglycan synthesis</keyword>
<feature type="transmembrane region" description="Helical" evidence="9">
    <location>
        <begin position="545"/>
        <end position="566"/>
    </location>
</feature>
<name>A0A5Q2RJP6_9ACTN</name>
<gene>
    <name evidence="10" type="primary">murJ</name>
    <name evidence="10" type="ORF">GH723_13510</name>
</gene>
<feature type="transmembrane region" description="Helical" evidence="9">
    <location>
        <begin position="68"/>
        <end position="90"/>
    </location>
</feature>
<keyword evidence="11" id="KW-1185">Reference proteome</keyword>
<evidence type="ECO:0000256" key="2">
    <source>
        <dbReference type="ARBA" id="ARBA00022475"/>
    </source>
</evidence>
<dbReference type="AlphaFoldDB" id="A0A5Q2RJP6"/>
<feature type="transmembrane region" description="Helical" evidence="9">
    <location>
        <begin position="193"/>
        <end position="213"/>
    </location>
</feature>
<keyword evidence="7 9" id="KW-0472">Membrane</keyword>
<feature type="transmembrane region" description="Helical" evidence="9">
    <location>
        <begin position="456"/>
        <end position="478"/>
    </location>
</feature>
<reference evidence="10 11" key="1">
    <citation type="submission" date="2019-11" db="EMBL/GenBank/DDBJ databases">
        <authorList>
            <person name="He Y."/>
        </authorList>
    </citation>
    <scope>NUCLEOTIDE SEQUENCE [LARGE SCALE GENOMIC DNA]</scope>
    <source>
        <strain evidence="10 11">SCSIO 58843</strain>
    </source>
</reference>
<dbReference type="CDD" id="cd13123">
    <property type="entry name" value="MATE_MurJ_like"/>
    <property type="match status" value="1"/>
</dbReference>
<keyword evidence="3 9" id="KW-0812">Transmembrane</keyword>
<feature type="transmembrane region" description="Helical" evidence="9">
    <location>
        <begin position="110"/>
        <end position="129"/>
    </location>
</feature>
<dbReference type="PANTHER" id="PTHR47019">
    <property type="entry name" value="LIPID II FLIPPASE MURJ"/>
    <property type="match status" value="1"/>
</dbReference>
<feature type="transmembrane region" description="Helical" evidence="9">
    <location>
        <begin position="424"/>
        <end position="444"/>
    </location>
</feature>
<feature type="transmembrane region" description="Helical" evidence="9">
    <location>
        <begin position="514"/>
        <end position="533"/>
    </location>
</feature>
<feature type="transmembrane region" description="Helical" evidence="9">
    <location>
        <begin position="341"/>
        <end position="364"/>
    </location>
</feature>
<keyword evidence="4" id="KW-0133">Cell shape</keyword>
<keyword evidence="2" id="KW-1003">Cell membrane</keyword>
<dbReference type="PANTHER" id="PTHR47019:SF1">
    <property type="entry name" value="LIPID II FLIPPASE MURJ"/>
    <property type="match status" value="1"/>
</dbReference>
<feature type="transmembrane region" description="Helical" evidence="9">
    <location>
        <begin position="306"/>
        <end position="329"/>
    </location>
</feature>
<evidence type="ECO:0000256" key="1">
    <source>
        <dbReference type="ARBA" id="ARBA00004651"/>
    </source>
</evidence>
<evidence type="ECO:0000256" key="5">
    <source>
        <dbReference type="ARBA" id="ARBA00022984"/>
    </source>
</evidence>
<dbReference type="NCBIfam" id="TIGR01695">
    <property type="entry name" value="murJ_mviN"/>
    <property type="match status" value="1"/>
</dbReference>
<dbReference type="InterPro" id="IPR051050">
    <property type="entry name" value="Lipid_II_flippase_MurJ/MviN"/>
</dbReference>
<evidence type="ECO:0000256" key="3">
    <source>
        <dbReference type="ARBA" id="ARBA00022692"/>
    </source>
</evidence>